<evidence type="ECO:0000313" key="2">
    <source>
        <dbReference type="EMBL" id="JAH73799.1"/>
    </source>
</evidence>
<accession>A0A0E9V6S3</accession>
<name>A0A0E9V6S3_ANGAN</name>
<protein>
    <submittedName>
        <fullName evidence="2">Uncharacterized protein</fullName>
    </submittedName>
</protein>
<dbReference type="EMBL" id="GBXM01034778">
    <property type="protein sequence ID" value="JAH73799.1"/>
    <property type="molecule type" value="Transcribed_RNA"/>
</dbReference>
<dbReference type="AlphaFoldDB" id="A0A0E9V6S3"/>
<proteinExistence type="predicted"/>
<feature type="region of interest" description="Disordered" evidence="1">
    <location>
        <begin position="1"/>
        <end position="31"/>
    </location>
</feature>
<sequence length="31" mass="3617">MRLPKFNTKQYDKDPKYSSGISDGKMKDSNH</sequence>
<reference evidence="2" key="2">
    <citation type="journal article" date="2015" name="Fish Shellfish Immunol.">
        <title>Early steps in the European eel (Anguilla anguilla)-Vibrio vulnificus interaction in the gills: Role of the RtxA13 toxin.</title>
        <authorList>
            <person name="Callol A."/>
            <person name="Pajuelo D."/>
            <person name="Ebbesson L."/>
            <person name="Teles M."/>
            <person name="MacKenzie S."/>
            <person name="Amaro C."/>
        </authorList>
    </citation>
    <scope>NUCLEOTIDE SEQUENCE</scope>
</reference>
<reference evidence="2" key="1">
    <citation type="submission" date="2014-11" db="EMBL/GenBank/DDBJ databases">
        <authorList>
            <person name="Amaro Gonzalez C."/>
        </authorList>
    </citation>
    <scope>NUCLEOTIDE SEQUENCE</scope>
</reference>
<organism evidence="2">
    <name type="scientific">Anguilla anguilla</name>
    <name type="common">European freshwater eel</name>
    <name type="synonym">Muraena anguilla</name>
    <dbReference type="NCBI Taxonomy" id="7936"/>
    <lineage>
        <taxon>Eukaryota</taxon>
        <taxon>Metazoa</taxon>
        <taxon>Chordata</taxon>
        <taxon>Craniata</taxon>
        <taxon>Vertebrata</taxon>
        <taxon>Euteleostomi</taxon>
        <taxon>Actinopterygii</taxon>
        <taxon>Neopterygii</taxon>
        <taxon>Teleostei</taxon>
        <taxon>Anguilliformes</taxon>
        <taxon>Anguillidae</taxon>
        <taxon>Anguilla</taxon>
    </lineage>
</organism>
<evidence type="ECO:0000256" key="1">
    <source>
        <dbReference type="SAM" id="MobiDB-lite"/>
    </source>
</evidence>